<dbReference type="OrthoDB" id="5337924at2"/>
<accession>A0A128EMS2</accession>
<organism evidence="1 2">
    <name type="scientific">Campylobacter geochelonis</name>
    <dbReference type="NCBI Taxonomy" id="1780362"/>
    <lineage>
        <taxon>Bacteria</taxon>
        <taxon>Pseudomonadati</taxon>
        <taxon>Campylobacterota</taxon>
        <taxon>Epsilonproteobacteria</taxon>
        <taxon>Campylobacterales</taxon>
        <taxon>Campylobacteraceae</taxon>
        <taxon>Campylobacter</taxon>
    </lineage>
</organism>
<proteinExistence type="predicted"/>
<keyword evidence="2" id="KW-1185">Reference proteome</keyword>
<gene>
    <name evidence="1" type="ORF">ERS672216_00475</name>
</gene>
<sequence length="419" mass="47833">MAKSRFYIKISQNLDKENLALYILQTAQDESLECFRGKSLEEKKLEAVKLFSGFCDDLESLGLLDKQNAKNILMGVKKAITKDEEEYLYKLLYESDKIKKQIEEQGREIKNSISSSLKSIENDIKSKEITHKGEILSAINEMLVSEVQLRDVIKEVCESVFVSIIEDGVDIEESARESSKNMVYKIILESGFSKNYAIEISKIIIKEAISVANLSSAYADELVSGVVDGANDGIVKAMEKTKSKCKFAPSQEYSECNEVQKEFLGVDEAFVLMLKELANLSQNPSKEILETILKKDYNNYFAKMKRLSNDASEQIKARLEQIDMGENYKELSKFVATKFDDIKKDISAKGSKIIDDFDLDDKFANFKKEIEEIEKKISSKFSEFKKKKIEPHTKELADRTYEATKEIVKEKKEKTPDEQ</sequence>
<dbReference type="Proteomes" id="UP000069632">
    <property type="component" value="Unassembled WGS sequence"/>
</dbReference>
<evidence type="ECO:0000313" key="1">
    <source>
        <dbReference type="EMBL" id="CZE46624.1"/>
    </source>
</evidence>
<dbReference type="AlphaFoldDB" id="A0A128EMS2"/>
<dbReference type="RefSeq" id="WP_075493001.1">
    <property type="nucleotide sequence ID" value="NZ_CP053844.1"/>
</dbReference>
<dbReference type="EMBL" id="FIZP01000001">
    <property type="protein sequence ID" value="CZE46624.1"/>
    <property type="molecule type" value="Genomic_DNA"/>
</dbReference>
<protein>
    <submittedName>
        <fullName evidence="1">Uncharacterized protein</fullName>
    </submittedName>
</protein>
<evidence type="ECO:0000313" key="2">
    <source>
        <dbReference type="Proteomes" id="UP000069632"/>
    </source>
</evidence>
<name>A0A128EMS2_9BACT</name>
<reference evidence="1 2" key="1">
    <citation type="submission" date="2016-02" db="EMBL/GenBank/DDBJ databases">
        <authorList>
            <consortium name="Pathogen Informatics"/>
        </authorList>
    </citation>
    <scope>NUCLEOTIDE SEQUENCE [LARGE SCALE GENOMIC DNA]</scope>
    <source>
        <strain evidence="1 2">RC20</strain>
    </source>
</reference>